<feature type="domain" description="DUF6199" evidence="3">
    <location>
        <begin position="8"/>
        <end position="64"/>
    </location>
</feature>
<proteinExistence type="predicted"/>
<reference evidence="5" key="1">
    <citation type="submission" date="2016-06" db="EMBL/GenBank/DDBJ databases">
        <authorList>
            <person name="Sutton G."/>
            <person name="Brinkac L."/>
            <person name="Sanka R."/>
            <person name="Adams M."/>
            <person name="Lau E."/>
            <person name="Mehaffy C."/>
            <person name="Tameris M."/>
            <person name="Hatherill M."/>
            <person name="Hanekom W."/>
            <person name="Mahomed H."/>
            <person name="Mcshane H."/>
        </authorList>
    </citation>
    <scope>NUCLEOTIDE SEQUENCE [LARGE SCALE GENOMIC DNA]</scope>
    <source>
        <strain evidence="5">852002-51209_SCH5440388</strain>
    </source>
</reference>
<dbReference type="EMBL" id="LZSO01000008">
    <property type="protein sequence ID" value="OBB33336.1"/>
    <property type="molecule type" value="Genomic_DNA"/>
</dbReference>
<sequence length="379" mass="39688">MGVGIFLIVVGVLVGGVMAAAPKRIWWATQSWKFRNPEANEPSDAAYGLTRAGGVFVILLALFVGWSVIHSDFQRKNRSEAQAQQQAAEAAFVVPQPETRGLLPVIGYIARYVPVGVSVDLYYTAPSRSVPGYIRTMSERFTYPCASVPTKTPGDDGRLDVTIGLSWAPERLGDMDQNDSCRIGNGAKLEKVSLGPFPAAAPMITTSGPILTEDGKGVAAAVGNVVPELAEVPNADGSVPRVSDRGALPIVGYAIEAGSGGIHKDAQFLEVSYLVPKGVQVEDGISSSSRSGGCQAVPTVSGLGTSTVTVNVRLRWSEAGQHPATDDAQCRAGGSQVRVKTSRWGEITDSTTIVTDGPVSNEAGVEVSGAVPGNRVPRS</sequence>
<comment type="caution">
    <text evidence="4">The sequence shown here is derived from an EMBL/GenBank/DDBJ whole genome shotgun (WGS) entry which is preliminary data.</text>
</comment>
<name>A0A1A0RFP1_MYCPR</name>
<protein>
    <recommendedName>
        <fullName evidence="3">DUF6199 domain-containing protein</fullName>
    </recommendedName>
</protein>
<keyword evidence="2" id="KW-0472">Membrane</keyword>
<organism evidence="4 5">
    <name type="scientific">Mycolicibacterium peregrinum</name>
    <name type="common">Mycobacterium peregrinum</name>
    <dbReference type="NCBI Taxonomy" id="43304"/>
    <lineage>
        <taxon>Bacteria</taxon>
        <taxon>Bacillati</taxon>
        <taxon>Actinomycetota</taxon>
        <taxon>Actinomycetes</taxon>
        <taxon>Mycobacteriales</taxon>
        <taxon>Mycobacteriaceae</taxon>
        <taxon>Mycolicibacterium</taxon>
    </lineage>
</organism>
<dbReference type="Proteomes" id="UP000093902">
    <property type="component" value="Unassembled WGS sequence"/>
</dbReference>
<keyword evidence="2" id="KW-0812">Transmembrane</keyword>
<dbReference type="Pfam" id="PF19701">
    <property type="entry name" value="DUF6199"/>
    <property type="match status" value="1"/>
</dbReference>
<keyword evidence="2" id="KW-1133">Transmembrane helix</keyword>
<evidence type="ECO:0000259" key="3">
    <source>
        <dbReference type="Pfam" id="PF19701"/>
    </source>
</evidence>
<evidence type="ECO:0000256" key="2">
    <source>
        <dbReference type="SAM" id="Phobius"/>
    </source>
</evidence>
<dbReference type="STRING" id="43304.GCA_001403655_01669"/>
<evidence type="ECO:0000313" key="4">
    <source>
        <dbReference type="EMBL" id="OBB33336.1"/>
    </source>
</evidence>
<dbReference type="AlphaFoldDB" id="A0A1A0RFP1"/>
<dbReference type="RefSeq" id="WP_064928881.1">
    <property type="nucleotide sequence ID" value="NZ_LZSO01000008.1"/>
</dbReference>
<dbReference type="OrthoDB" id="4382237at2"/>
<feature type="region of interest" description="Disordered" evidence="1">
    <location>
        <begin position="357"/>
        <end position="379"/>
    </location>
</feature>
<evidence type="ECO:0000256" key="1">
    <source>
        <dbReference type="SAM" id="MobiDB-lite"/>
    </source>
</evidence>
<feature type="transmembrane region" description="Helical" evidence="2">
    <location>
        <begin position="45"/>
        <end position="69"/>
    </location>
</feature>
<accession>A0A1A0RFP1</accession>
<evidence type="ECO:0000313" key="5">
    <source>
        <dbReference type="Proteomes" id="UP000093902"/>
    </source>
</evidence>
<dbReference type="InterPro" id="IPR045679">
    <property type="entry name" value="DUF6199"/>
</dbReference>
<gene>
    <name evidence="4" type="ORF">A5792_09265</name>
</gene>